<dbReference type="InterPro" id="IPR036388">
    <property type="entry name" value="WH-like_DNA-bd_sf"/>
</dbReference>
<sequence>MVDSRPLRGRSEPLSRALSVVRQVRTVSSSGVVLITGAAGMGKTAVLTEICRQATGQRFRVTLTNCDEIEQVSPGAPVIAVLRSGRDPLISADDYEELSLAQPLMLADGIAAYLEKAAASAPLVIAIDDLHWADRVSQFLLRSLIPRLVGLPVLWVLTSRDRRLEHQVATVDHVRFHHLPLTPLTGPDLAAMAHDRLGRLPSRHTQQLLAASDGNPFLAVQIIDGIARTADRGDEVPAEFTAAIHHRLAELDDPARRIVELLAVAGRPLPVDDLAVLQPELTPASRTRLIGDAVLSGLVVETAATLAFRHDLIRETVYATVAGHTARRLHRRIANHLLTDTGQPLLAASHVKAAAISGDLSSALILISAAELLTSTSAEDAGELAMLAFGTLRPSHDQWFDIGVRSLVVLARGQRVADTLTVADQLLARADEADAIGQIETVTARALWLGGRVAELTDRCDQVLRLPGLTPAIAARLTAARALARTRMIPGAEAAEGARIALATARAVGDQEATTLALQASGEAAKNEGRHRTSLRHFRDLRPLLGTSYLAEEIISLQLLDRYEHAQILLDQCRKDDESSVETALPALAYAQLWQDFNLGRLDDADAGARGLIELGRQLGTSVHALEAMMIHSAVLLSGGDFQAARRQIEEAASVTDTDEHFRDQAIPLMQGWLAATEGDLGRATTILAPMLDSAAEARSFWPWWPGWMAVFYDIGTAAGETKFAQQAIEIAEIGAERNPGLCSFEGLALNLRGRADNDLAVIARSAEVLASSPRPALQAVGAFTYGRALLGSGDREAALIQLDRAWDLYHAMRERVGRDGVEAIMRQAGARRTKWAQAAARPTTGWEALTDAEQRVAKLIAAGHTNKSAASTLGISVNTVGTHLRAVFAKLDVQSRVQLTNTLHAADIRPDPNVSAARGTPAR</sequence>
<evidence type="ECO:0000256" key="2">
    <source>
        <dbReference type="ARBA" id="ARBA00022840"/>
    </source>
</evidence>
<dbReference type="Pfam" id="PF00196">
    <property type="entry name" value="GerE"/>
    <property type="match status" value="1"/>
</dbReference>
<gene>
    <name evidence="4" type="ORF">EV644_10419</name>
</gene>
<proteinExistence type="predicted"/>
<dbReference type="CDD" id="cd06170">
    <property type="entry name" value="LuxR_C_like"/>
    <property type="match status" value="1"/>
</dbReference>
<dbReference type="Pfam" id="PF13191">
    <property type="entry name" value="AAA_16"/>
    <property type="match status" value="1"/>
</dbReference>
<dbReference type="RefSeq" id="WP_132188390.1">
    <property type="nucleotide sequence ID" value="NZ_SLWM01000004.1"/>
</dbReference>
<organism evidence="4 5">
    <name type="scientific">Kribbella orskensis</name>
    <dbReference type="NCBI Taxonomy" id="2512216"/>
    <lineage>
        <taxon>Bacteria</taxon>
        <taxon>Bacillati</taxon>
        <taxon>Actinomycetota</taxon>
        <taxon>Actinomycetes</taxon>
        <taxon>Propionibacteriales</taxon>
        <taxon>Kribbellaceae</taxon>
        <taxon>Kribbella</taxon>
    </lineage>
</organism>
<dbReference type="InterPro" id="IPR016032">
    <property type="entry name" value="Sig_transdc_resp-reg_C-effctor"/>
</dbReference>
<evidence type="ECO:0000259" key="3">
    <source>
        <dbReference type="PROSITE" id="PS50043"/>
    </source>
</evidence>
<dbReference type="InterPro" id="IPR041664">
    <property type="entry name" value="AAA_16"/>
</dbReference>
<dbReference type="PROSITE" id="PS50043">
    <property type="entry name" value="HTH_LUXR_2"/>
    <property type="match status" value="1"/>
</dbReference>
<evidence type="ECO:0000313" key="5">
    <source>
        <dbReference type="Proteomes" id="UP000295818"/>
    </source>
</evidence>
<dbReference type="InterPro" id="IPR027417">
    <property type="entry name" value="P-loop_NTPase"/>
</dbReference>
<dbReference type="PANTHER" id="PTHR16305:SF28">
    <property type="entry name" value="GUANYLATE CYCLASE DOMAIN-CONTAINING PROTEIN"/>
    <property type="match status" value="1"/>
</dbReference>
<accession>A0ABY2BQD7</accession>
<keyword evidence="1" id="KW-0547">Nucleotide-binding</keyword>
<name>A0ABY2BQD7_9ACTN</name>
<dbReference type="EMBL" id="SLWM01000004">
    <property type="protein sequence ID" value="TCO25515.1"/>
    <property type="molecule type" value="Genomic_DNA"/>
</dbReference>
<feature type="domain" description="HTH luxR-type" evidence="3">
    <location>
        <begin position="843"/>
        <end position="908"/>
    </location>
</feature>
<dbReference type="PANTHER" id="PTHR16305">
    <property type="entry name" value="TESTICULAR SOLUBLE ADENYLYL CYCLASE"/>
    <property type="match status" value="1"/>
</dbReference>
<protein>
    <submittedName>
        <fullName evidence="4">Regulatory LuxR family protein</fullName>
    </submittedName>
</protein>
<dbReference type="Gene3D" id="1.10.10.10">
    <property type="entry name" value="Winged helix-like DNA-binding domain superfamily/Winged helix DNA-binding domain"/>
    <property type="match status" value="1"/>
</dbReference>
<evidence type="ECO:0000313" key="4">
    <source>
        <dbReference type="EMBL" id="TCO25515.1"/>
    </source>
</evidence>
<keyword evidence="5" id="KW-1185">Reference proteome</keyword>
<dbReference type="Proteomes" id="UP000295818">
    <property type="component" value="Unassembled WGS sequence"/>
</dbReference>
<dbReference type="Gene3D" id="3.40.50.300">
    <property type="entry name" value="P-loop containing nucleotide triphosphate hydrolases"/>
    <property type="match status" value="1"/>
</dbReference>
<keyword evidence="2" id="KW-0067">ATP-binding</keyword>
<comment type="caution">
    <text evidence="4">The sequence shown here is derived from an EMBL/GenBank/DDBJ whole genome shotgun (WGS) entry which is preliminary data.</text>
</comment>
<reference evidence="4 5" key="1">
    <citation type="journal article" date="2015" name="Stand. Genomic Sci.">
        <title>Genomic Encyclopedia of Bacterial and Archaeal Type Strains, Phase III: the genomes of soil and plant-associated and newly described type strains.</title>
        <authorList>
            <person name="Whitman W.B."/>
            <person name="Woyke T."/>
            <person name="Klenk H.P."/>
            <person name="Zhou Y."/>
            <person name="Lilburn T.G."/>
            <person name="Beck B.J."/>
            <person name="De Vos P."/>
            <person name="Vandamme P."/>
            <person name="Eisen J.A."/>
            <person name="Garrity G."/>
            <person name="Hugenholtz P."/>
            <person name="Kyrpides N.C."/>
        </authorList>
    </citation>
    <scope>NUCLEOTIDE SEQUENCE [LARGE SCALE GENOMIC DNA]</scope>
    <source>
        <strain evidence="4 5">VKM Ac-2538</strain>
    </source>
</reference>
<dbReference type="SMART" id="SM00421">
    <property type="entry name" value="HTH_LUXR"/>
    <property type="match status" value="1"/>
</dbReference>
<dbReference type="InterPro" id="IPR000792">
    <property type="entry name" value="Tscrpt_reg_LuxR_C"/>
</dbReference>
<dbReference type="SUPFAM" id="SSF46894">
    <property type="entry name" value="C-terminal effector domain of the bipartite response regulators"/>
    <property type="match status" value="1"/>
</dbReference>
<dbReference type="SUPFAM" id="SSF52540">
    <property type="entry name" value="P-loop containing nucleoside triphosphate hydrolases"/>
    <property type="match status" value="1"/>
</dbReference>
<dbReference type="PRINTS" id="PR00038">
    <property type="entry name" value="HTHLUXR"/>
</dbReference>
<evidence type="ECO:0000256" key="1">
    <source>
        <dbReference type="ARBA" id="ARBA00022741"/>
    </source>
</evidence>